<dbReference type="AlphaFoldDB" id="A0A839GKB0"/>
<name>A0A839GKB0_9BACT</name>
<proteinExistence type="predicted"/>
<dbReference type="RefSeq" id="WP_066829977.1">
    <property type="nucleotide sequence ID" value="NZ_JACJIQ010000001.1"/>
</dbReference>
<reference evidence="1 2" key="1">
    <citation type="submission" date="2020-08" db="EMBL/GenBank/DDBJ databases">
        <title>Genomic Encyclopedia of Type Strains, Phase IV (KMG-IV): sequencing the most valuable type-strain genomes for metagenomic binning, comparative biology and taxonomic classification.</title>
        <authorList>
            <person name="Goeker M."/>
        </authorList>
    </citation>
    <scope>NUCLEOTIDE SEQUENCE [LARGE SCALE GENOMIC DNA]</scope>
    <source>
        <strain evidence="1 2">DSM 29854</strain>
    </source>
</reference>
<protein>
    <submittedName>
        <fullName evidence="1">Uncharacterized protein</fullName>
    </submittedName>
</protein>
<accession>A0A839GKB0</accession>
<evidence type="ECO:0000313" key="2">
    <source>
        <dbReference type="Proteomes" id="UP000563094"/>
    </source>
</evidence>
<evidence type="ECO:0000313" key="1">
    <source>
        <dbReference type="EMBL" id="MBA9075466.1"/>
    </source>
</evidence>
<organism evidence="1 2">
    <name type="scientific">Rufibacter quisquiliarum</name>
    <dbReference type="NCBI Taxonomy" id="1549639"/>
    <lineage>
        <taxon>Bacteria</taxon>
        <taxon>Pseudomonadati</taxon>
        <taxon>Bacteroidota</taxon>
        <taxon>Cytophagia</taxon>
        <taxon>Cytophagales</taxon>
        <taxon>Hymenobacteraceae</taxon>
        <taxon>Rufibacter</taxon>
    </lineage>
</organism>
<comment type="caution">
    <text evidence="1">The sequence shown here is derived from an EMBL/GenBank/DDBJ whole genome shotgun (WGS) entry which is preliminary data.</text>
</comment>
<sequence length="98" mass="11069">MKRLLKKVVTPFLPKYEVTTTTYQIIPGLPVTKKFSRHPFERGAGKEAKEFYGKVISSEFTKKLAPVEVHLKVAGFTIQKAQFGPVENLNKKKIAHLA</sequence>
<keyword evidence="2" id="KW-1185">Reference proteome</keyword>
<dbReference type="Proteomes" id="UP000563094">
    <property type="component" value="Unassembled WGS sequence"/>
</dbReference>
<dbReference type="EMBL" id="JACJIQ010000001">
    <property type="protein sequence ID" value="MBA9075466.1"/>
    <property type="molecule type" value="Genomic_DNA"/>
</dbReference>
<gene>
    <name evidence="1" type="ORF">FHS90_000163</name>
</gene>